<dbReference type="PANTHER" id="PTHR47970">
    <property type="entry name" value="KINESIN-LIKE PROTEIN KIF11"/>
    <property type="match status" value="1"/>
</dbReference>
<dbReference type="EMBL" id="VZSM01004803">
    <property type="protein sequence ID" value="NWY99454.1"/>
    <property type="molecule type" value="Genomic_DNA"/>
</dbReference>
<dbReference type="GO" id="GO:0008574">
    <property type="term" value="F:plus-end-directed microtubule motor activity"/>
    <property type="evidence" value="ECO:0007669"/>
    <property type="project" value="TreeGrafter"/>
</dbReference>
<feature type="non-terminal residue" evidence="14">
    <location>
        <position position="1"/>
    </location>
</feature>
<dbReference type="OrthoDB" id="2403182at2759"/>
<evidence type="ECO:0000313" key="14">
    <source>
        <dbReference type="EMBL" id="NWY99454.1"/>
    </source>
</evidence>
<dbReference type="InterPro" id="IPR019821">
    <property type="entry name" value="Kinesin_motor_CS"/>
</dbReference>
<feature type="domain" description="Kinesin motor" evidence="13">
    <location>
        <begin position="4"/>
        <end position="465"/>
    </location>
</feature>
<dbReference type="GO" id="GO:0005876">
    <property type="term" value="C:spindle microtubule"/>
    <property type="evidence" value="ECO:0007669"/>
    <property type="project" value="TreeGrafter"/>
</dbReference>
<evidence type="ECO:0000256" key="9">
    <source>
        <dbReference type="ARBA" id="ARBA00023212"/>
    </source>
</evidence>
<evidence type="ECO:0000256" key="11">
    <source>
        <dbReference type="RuleBase" id="RU000394"/>
    </source>
</evidence>
<dbReference type="PROSITE" id="PS00411">
    <property type="entry name" value="KINESIN_MOTOR_1"/>
    <property type="match status" value="1"/>
</dbReference>
<sequence length="638" mass="72967">VYEPLKVFLRVRPFSVAELESHESQGCVTIEDAQTVILNAPKESSAMKNSERGIGHAVHSFTFSQVFGPETTQSEFFEGSMKDILRAYINGVNGLVFTYGVTNAGKTFTIQGTSKDLGILPRSLDVIFNHIRGRHYLKMNFKPYLSNDVKKLEDEQVKQEEALKTAILSSLKEVSDQMLLKASLYTDLKSLQELIFELFLCFGLAEQNFVPPDIHKTNVQQRTQASVWISFCEIYNEYVYDLLSILSTSKPQRRRVLRICEDQGGNCYIKGNYTVLWPGQLHRIPLMIRNVCKRSLFADLKWINVQSTEEGCRLLKIGNKNRSFACTRMNEQSSRSHSIFSIRLLKLTDEHQPHVLGVSELSFCDLAGSERCNKTHVFGDRLKEAGNINNSLHILGKCIAALKQNQNPKMKPSYIPFRESKLTRLFQPFFCGKGKACMIVNINQHTSTYDETLHVMKFSALARQVVQTILPKNFGYFPPKLSGGDGKPMMHFDANTSVDDFADCAETSAEEEVDITILSHEDLLKAAEDLKEKVAAERRSKLLLEVKIRKEMAEAMFRQLLETEEAWRQVTLQPALRLKGCHVNRLEDMKDSYEEKLESKFEMYKEAIKKHAYMCAMEQIEEHYVPIEEFLAEQEKVE</sequence>
<feature type="non-terminal residue" evidence="14">
    <location>
        <position position="638"/>
    </location>
</feature>
<gene>
    <name evidence="14" type="primary">Kif20a_0</name>
    <name evidence="14" type="ORF">LOXCUR_R04063</name>
</gene>
<comment type="subcellular location">
    <subcellularLocation>
        <location evidence="1">Cytoplasm</location>
        <location evidence="1">Cytoskeleton</location>
        <location evidence="1">Spindle</location>
    </subcellularLocation>
</comment>
<reference evidence="14 15" key="1">
    <citation type="submission" date="2019-09" db="EMBL/GenBank/DDBJ databases">
        <title>Bird 10,000 Genomes (B10K) Project - Family phase.</title>
        <authorList>
            <person name="Zhang G."/>
        </authorList>
    </citation>
    <scope>NUCLEOTIDE SEQUENCE [LARGE SCALE GENOMIC DNA]</scope>
    <source>
        <strain evidence="14">OUT-0011</strain>
        <tissue evidence="14">Muscle</tissue>
    </source>
</reference>
<keyword evidence="3" id="KW-0597">Phosphoprotein</keyword>
<dbReference type="PANTHER" id="PTHR47970:SF29">
    <property type="entry name" value="KINESIN FAMILY MEMBER 20B"/>
    <property type="match status" value="1"/>
</dbReference>
<dbReference type="PRINTS" id="PR00380">
    <property type="entry name" value="KINESINHEAVY"/>
</dbReference>
<dbReference type="SUPFAM" id="SSF52540">
    <property type="entry name" value="P-loop containing nucleoside triphosphate hydrolases"/>
    <property type="match status" value="1"/>
</dbReference>
<evidence type="ECO:0000256" key="4">
    <source>
        <dbReference type="ARBA" id="ARBA00022701"/>
    </source>
</evidence>
<name>A0A7K7IZT6_LOXCU</name>
<evidence type="ECO:0000256" key="12">
    <source>
        <dbReference type="SAM" id="Coils"/>
    </source>
</evidence>
<keyword evidence="9" id="KW-0206">Cytoskeleton</keyword>
<evidence type="ECO:0000256" key="7">
    <source>
        <dbReference type="ARBA" id="ARBA00023054"/>
    </source>
</evidence>
<dbReference type="GO" id="GO:0005634">
    <property type="term" value="C:nucleus"/>
    <property type="evidence" value="ECO:0007669"/>
    <property type="project" value="TreeGrafter"/>
</dbReference>
<dbReference type="GO" id="GO:0005524">
    <property type="term" value="F:ATP binding"/>
    <property type="evidence" value="ECO:0007669"/>
    <property type="project" value="UniProtKB-UniRule"/>
</dbReference>
<evidence type="ECO:0000256" key="10">
    <source>
        <dbReference type="PROSITE-ProRule" id="PRU00283"/>
    </source>
</evidence>
<dbReference type="GO" id="GO:0008017">
    <property type="term" value="F:microtubule binding"/>
    <property type="evidence" value="ECO:0007669"/>
    <property type="project" value="InterPro"/>
</dbReference>
<keyword evidence="6 10" id="KW-0067">ATP-binding</keyword>
<evidence type="ECO:0000256" key="8">
    <source>
        <dbReference type="ARBA" id="ARBA00023175"/>
    </source>
</evidence>
<dbReference type="GO" id="GO:0072686">
    <property type="term" value="C:mitotic spindle"/>
    <property type="evidence" value="ECO:0007669"/>
    <property type="project" value="TreeGrafter"/>
</dbReference>
<evidence type="ECO:0000256" key="5">
    <source>
        <dbReference type="ARBA" id="ARBA00022741"/>
    </source>
</evidence>
<accession>A0A7K7IZT6</accession>
<dbReference type="SMART" id="SM00129">
    <property type="entry name" value="KISc"/>
    <property type="match status" value="1"/>
</dbReference>
<evidence type="ECO:0000256" key="3">
    <source>
        <dbReference type="ARBA" id="ARBA00022553"/>
    </source>
</evidence>
<evidence type="ECO:0000259" key="13">
    <source>
        <dbReference type="PROSITE" id="PS50067"/>
    </source>
</evidence>
<keyword evidence="15" id="KW-1185">Reference proteome</keyword>
<evidence type="ECO:0000256" key="6">
    <source>
        <dbReference type="ARBA" id="ARBA00022840"/>
    </source>
</evidence>
<keyword evidence="5 10" id="KW-0547">Nucleotide-binding</keyword>
<evidence type="ECO:0000313" key="15">
    <source>
        <dbReference type="Proteomes" id="UP000564784"/>
    </source>
</evidence>
<evidence type="ECO:0000256" key="2">
    <source>
        <dbReference type="ARBA" id="ARBA00022490"/>
    </source>
</evidence>
<dbReference type="Proteomes" id="UP000564784">
    <property type="component" value="Unassembled WGS sequence"/>
</dbReference>
<keyword evidence="2" id="KW-0963">Cytoplasm</keyword>
<dbReference type="GO" id="GO:0051231">
    <property type="term" value="P:spindle elongation"/>
    <property type="evidence" value="ECO:0007669"/>
    <property type="project" value="TreeGrafter"/>
</dbReference>
<dbReference type="InterPro" id="IPR047149">
    <property type="entry name" value="KIF11-like"/>
</dbReference>
<comment type="similarity">
    <text evidence="10 11">Belongs to the TRAFAC class myosin-kinesin ATPase superfamily. Kinesin family.</text>
</comment>
<dbReference type="Gene3D" id="3.40.850.10">
    <property type="entry name" value="Kinesin motor domain"/>
    <property type="match status" value="2"/>
</dbReference>
<protein>
    <recommendedName>
        <fullName evidence="11">Kinesin-like protein</fullName>
    </recommendedName>
</protein>
<keyword evidence="8 10" id="KW-0505">Motor protein</keyword>
<organism evidence="14 15">
    <name type="scientific">Loxia curvirostra</name>
    <name type="common">Red crossbill</name>
    <dbReference type="NCBI Taxonomy" id="64802"/>
    <lineage>
        <taxon>Eukaryota</taxon>
        <taxon>Metazoa</taxon>
        <taxon>Chordata</taxon>
        <taxon>Craniata</taxon>
        <taxon>Vertebrata</taxon>
        <taxon>Euteleostomi</taxon>
        <taxon>Archelosauria</taxon>
        <taxon>Archosauria</taxon>
        <taxon>Dinosauria</taxon>
        <taxon>Saurischia</taxon>
        <taxon>Theropoda</taxon>
        <taxon>Coelurosauria</taxon>
        <taxon>Aves</taxon>
        <taxon>Neognathae</taxon>
        <taxon>Neoaves</taxon>
        <taxon>Telluraves</taxon>
        <taxon>Australaves</taxon>
        <taxon>Passeriformes</taxon>
        <taxon>Passeroidea</taxon>
        <taxon>Fringillidae</taxon>
        <taxon>Carduelinae</taxon>
        <taxon>Loxia</taxon>
    </lineage>
</organism>
<evidence type="ECO:0000256" key="1">
    <source>
        <dbReference type="ARBA" id="ARBA00004186"/>
    </source>
</evidence>
<dbReference type="InterPro" id="IPR001752">
    <property type="entry name" value="Kinesin_motor_dom"/>
</dbReference>
<comment type="caution">
    <text evidence="14">The sequence shown here is derived from an EMBL/GenBank/DDBJ whole genome shotgun (WGS) entry which is preliminary data.</text>
</comment>
<dbReference type="AlphaFoldDB" id="A0A7K7IZT6"/>
<dbReference type="InterPro" id="IPR027417">
    <property type="entry name" value="P-loop_NTPase"/>
</dbReference>
<proteinExistence type="inferred from homology"/>
<dbReference type="InterPro" id="IPR036961">
    <property type="entry name" value="Kinesin_motor_dom_sf"/>
</dbReference>
<dbReference type="PROSITE" id="PS50067">
    <property type="entry name" value="KINESIN_MOTOR_2"/>
    <property type="match status" value="1"/>
</dbReference>
<dbReference type="Pfam" id="PF00225">
    <property type="entry name" value="Kinesin"/>
    <property type="match status" value="1"/>
</dbReference>
<keyword evidence="4 11" id="KW-0493">Microtubule</keyword>
<feature type="coiled-coil region" evidence="12">
    <location>
        <begin position="583"/>
        <end position="610"/>
    </location>
</feature>
<dbReference type="GO" id="GO:0090307">
    <property type="term" value="P:mitotic spindle assembly"/>
    <property type="evidence" value="ECO:0007669"/>
    <property type="project" value="TreeGrafter"/>
</dbReference>
<feature type="binding site" evidence="10">
    <location>
        <begin position="100"/>
        <end position="107"/>
    </location>
    <ligand>
        <name>ATP</name>
        <dbReference type="ChEBI" id="CHEBI:30616"/>
    </ligand>
</feature>
<dbReference type="GO" id="GO:0007018">
    <property type="term" value="P:microtubule-based movement"/>
    <property type="evidence" value="ECO:0007669"/>
    <property type="project" value="InterPro"/>
</dbReference>
<keyword evidence="7 12" id="KW-0175">Coiled coil</keyword>